<keyword evidence="2" id="KW-1185">Reference proteome</keyword>
<name>A0A553JK26_SHEHA</name>
<comment type="caution">
    <text evidence="1">The sequence shown here is derived from an EMBL/GenBank/DDBJ whole genome shotgun (WGS) entry which is preliminary data.</text>
</comment>
<evidence type="ECO:0000313" key="2">
    <source>
        <dbReference type="Proteomes" id="UP000318126"/>
    </source>
</evidence>
<sequence length="339" mass="37449">MPTPMLSEHIIKAPLDNILEAVTTSILNTQEQLNQQSIAIAGRLAGASPEDQVRFGTSKYSLLELGFVPEFYQLGETEVKLKMAMHLERNGAELGVYGSLLNERNLCGFGFDAEGASQITAKLIPTSVPNVFEKRVGQMMLELTQKAFNHIRDYVIAQNAAAMNLYELEQTGINDLLEANLPDYRAALIALHPDELPNIPSLQQVVLRVNAFVVIRDYVLANDTRPMTIKELYATGVQGAVDRNLSHYRSRLSALSSLNHVDGLQVVVTQSNAFGQILALMQLSQFSSLTQEMFAQAGIIRVNPDRWSLYIAALEALSAEILEAYTQADLQQLIDTANQ</sequence>
<dbReference type="RefSeq" id="WP_144041664.1">
    <property type="nucleotide sequence ID" value="NZ_BMPL01000024.1"/>
</dbReference>
<dbReference type="AlphaFoldDB" id="A0A553JK26"/>
<protein>
    <submittedName>
        <fullName evidence="1">Uncharacterized protein</fullName>
    </submittedName>
</protein>
<gene>
    <name evidence="1" type="ORF">FN961_18510</name>
</gene>
<accession>A0A553JK26</accession>
<evidence type="ECO:0000313" key="1">
    <source>
        <dbReference type="EMBL" id="TRY12813.1"/>
    </source>
</evidence>
<dbReference type="Proteomes" id="UP000318126">
    <property type="component" value="Unassembled WGS sequence"/>
</dbReference>
<dbReference type="OrthoDB" id="7594941at2"/>
<dbReference type="EMBL" id="VKGK01000026">
    <property type="protein sequence ID" value="TRY12813.1"/>
    <property type="molecule type" value="Genomic_DNA"/>
</dbReference>
<organism evidence="1 2">
    <name type="scientific">Shewanella hanedai</name>
    <name type="common">Alteromonas hanedai</name>
    <dbReference type="NCBI Taxonomy" id="25"/>
    <lineage>
        <taxon>Bacteria</taxon>
        <taxon>Pseudomonadati</taxon>
        <taxon>Pseudomonadota</taxon>
        <taxon>Gammaproteobacteria</taxon>
        <taxon>Alteromonadales</taxon>
        <taxon>Shewanellaceae</taxon>
        <taxon>Shewanella</taxon>
    </lineage>
</organism>
<proteinExistence type="predicted"/>
<reference evidence="2" key="1">
    <citation type="submission" date="2019-07" db="EMBL/GenBank/DDBJ databases">
        <title>Shewanella sp. YLB-08 draft genomic sequence.</title>
        <authorList>
            <person name="Yu L."/>
        </authorList>
    </citation>
    <scope>NUCLEOTIDE SEQUENCE [LARGE SCALE GENOMIC DNA]</scope>
    <source>
        <strain evidence="2">JCM 20706</strain>
    </source>
</reference>